<evidence type="ECO:0000313" key="3">
    <source>
        <dbReference type="EMBL" id="CAH1781885.1"/>
    </source>
</evidence>
<dbReference type="PANTHER" id="PTHR45128:SF1">
    <property type="entry name" value="S-ADENOSYLMETHIONINE-DEPENDENT METHYLTRANSFERASE RV2258C"/>
    <property type="match status" value="1"/>
</dbReference>
<evidence type="ECO:0000259" key="2">
    <source>
        <dbReference type="Pfam" id="PF21320"/>
    </source>
</evidence>
<dbReference type="Pfam" id="PF21320">
    <property type="entry name" value="WHD_Rv2258c"/>
    <property type="match status" value="1"/>
</dbReference>
<dbReference type="InterPro" id="IPR029063">
    <property type="entry name" value="SAM-dependent_MTases_sf"/>
</dbReference>
<reference evidence="3" key="1">
    <citation type="submission" date="2022-03" db="EMBL/GenBank/DDBJ databases">
        <authorList>
            <person name="Martin C."/>
        </authorList>
    </citation>
    <scope>NUCLEOTIDE SEQUENCE</scope>
</reference>
<dbReference type="InterPro" id="IPR036390">
    <property type="entry name" value="WH_DNA-bd_sf"/>
</dbReference>
<dbReference type="InterPro" id="IPR048711">
    <property type="entry name" value="WHD_Rv2258c"/>
</dbReference>
<dbReference type="OrthoDB" id="565050at2759"/>
<gene>
    <name evidence="3" type="ORF">OFUS_LOCUS8394</name>
</gene>
<dbReference type="Gene3D" id="3.40.50.150">
    <property type="entry name" value="Vaccinia Virus protein VP39"/>
    <property type="match status" value="1"/>
</dbReference>
<feature type="domain" description="S-adenosylmethionine-dependent methyltransferase Rv2258c-like winged HTH" evidence="2">
    <location>
        <begin position="24"/>
        <end position="95"/>
    </location>
</feature>
<accession>A0A8J1UVP3</accession>
<dbReference type="EMBL" id="CAIIXF020000004">
    <property type="protein sequence ID" value="CAH1781885.1"/>
    <property type="molecule type" value="Genomic_DNA"/>
</dbReference>
<dbReference type="SUPFAM" id="SSF46785">
    <property type="entry name" value="Winged helix' DNA-binding domain"/>
    <property type="match status" value="1"/>
</dbReference>
<feature type="domain" description="Methyltransferase" evidence="1">
    <location>
        <begin position="167"/>
        <end position="283"/>
    </location>
</feature>
<sequence>MALSESQAEFKQYFDNTVLSGYKALGIALGHRLGLFDVLAKFDTPKTSQEIADAANYKERYVREWLGLMVVSKIITMDTASATYILPRDHVAAVTSPVAMFSWNIPLFGSLNPSIMECFKLDGPKGIPYQKDDIFHSWYDSRRGEEYGQELCQKLIPSVPGLRNILENGGQVCDIGCGTATGITPHFAKQFPASTFYGIDILPSAIEKITASAKEMGLTNTRYATYDAADLPDGEWTDKFDWLFTRDVLHDIARPEMGAKEIFRTCKPGGYFSVIELDLDDNPVTNANIAFAPAIYCASLHRCIPMSLNDDGAGLGATWGRENASKLLRSVGFEIVFAKSIDFDTHNCHILARKPTE</sequence>
<evidence type="ECO:0000259" key="1">
    <source>
        <dbReference type="Pfam" id="PF13847"/>
    </source>
</evidence>
<dbReference type="Pfam" id="PF13847">
    <property type="entry name" value="Methyltransf_31"/>
    <property type="match status" value="1"/>
</dbReference>
<dbReference type="SUPFAM" id="SSF53335">
    <property type="entry name" value="S-adenosyl-L-methionine-dependent methyltransferases"/>
    <property type="match status" value="1"/>
</dbReference>
<dbReference type="PANTHER" id="PTHR45128">
    <property type="entry name" value="METHYLTRANSFERASE TYPE 11"/>
    <property type="match status" value="1"/>
</dbReference>
<dbReference type="InterPro" id="IPR053173">
    <property type="entry name" value="SAM-binding_MTase"/>
</dbReference>
<name>A0A8J1UVP3_OWEFU</name>
<dbReference type="InterPro" id="IPR025714">
    <property type="entry name" value="Methyltranfer_dom"/>
</dbReference>
<organism evidence="3 4">
    <name type="scientific">Owenia fusiformis</name>
    <name type="common">Polychaete worm</name>
    <dbReference type="NCBI Taxonomy" id="6347"/>
    <lineage>
        <taxon>Eukaryota</taxon>
        <taxon>Metazoa</taxon>
        <taxon>Spiralia</taxon>
        <taxon>Lophotrochozoa</taxon>
        <taxon>Annelida</taxon>
        <taxon>Polychaeta</taxon>
        <taxon>Sedentaria</taxon>
        <taxon>Canalipalpata</taxon>
        <taxon>Sabellida</taxon>
        <taxon>Oweniida</taxon>
        <taxon>Oweniidae</taxon>
        <taxon>Owenia</taxon>
    </lineage>
</organism>
<proteinExistence type="predicted"/>
<dbReference type="CDD" id="cd02440">
    <property type="entry name" value="AdoMet_MTases"/>
    <property type="match status" value="1"/>
</dbReference>
<comment type="caution">
    <text evidence="3">The sequence shown here is derived from an EMBL/GenBank/DDBJ whole genome shotgun (WGS) entry which is preliminary data.</text>
</comment>
<dbReference type="AlphaFoldDB" id="A0A8J1UVP3"/>
<protein>
    <submittedName>
        <fullName evidence="3">Uncharacterized protein</fullName>
    </submittedName>
</protein>
<evidence type="ECO:0000313" key="4">
    <source>
        <dbReference type="Proteomes" id="UP000749559"/>
    </source>
</evidence>
<dbReference type="Proteomes" id="UP000749559">
    <property type="component" value="Unassembled WGS sequence"/>
</dbReference>
<keyword evidence="4" id="KW-1185">Reference proteome</keyword>